<keyword evidence="3" id="KW-1185">Reference proteome</keyword>
<accession>A0AAN8EX99</accession>
<evidence type="ECO:0000313" key="2">
    <source>
        <dbReference type="EMBL" id="KAK5958230.1"/>
    </source>
</evidence>
<feature type="compositionally biased region" description="Polar residues" evidence="1">
    <location>
        <begin position="112"/>
        <end position="127"/>
    </location>
</feature>
<feature type="compositionally biased region" description="Polar residues" evidence="1">
    <location>
        <begin position="70"/>
        <end position="82"/>
    </location>
</feature>
<sequence>MAAAEYFSSAPMHHPTPHQATPTSYPQGLVSSPGFSQSRPNMQSQAPPPYQEQKPGVHFAPSPVMMPQRHSFSGQQQPQNQWEHPPQQGYGNPYPQQNMAMQPYQPQQQQPYGTSPNSYGAPQQRPQYLSPHMRPYANPNSSQYSLEHGGYSSDPEPHRRKHSHRHRRDSGETRSTKSKSSSRSTNADAFVGAAGGGLLGDLIFPGLGTVGGAALGWLGGKDYGHHRKGRETTRQKEQRKWEEKYGHRHRSGSRDYDSRDSSAHRSDRDRRHSGY</sequence>
<feature type="compositionally biased region" description="Basic and acidic residues" evidence="1">
    <location>
        <begin position="252"/>
        <end position="275"/>
    </location>
</feature>
<organism evidence="2 3">
    <name type="scientific">Knufia fluminis</name>
    <dbReference type="NCBI Taxonomy" id="191047"/>
    <lineage>
        <taxon>Eukaryota</taxon>
        <taxon>Fungi</taxon>
        <taxon>Dikarya</taxon>
        <taxon>Ascomycota</taxon>
        <taxon>Pezizomycotina</taxon>
        <taxon>Eurotiomycetes</taxon>
        <taxon>Chaetothyriomycetidae</taxon>
        <taxon>Chaetothyriales</taxon>
        <taxon>Trichomeriaceae</taxon>
        <taxon>Knufia</taxon>
    </lineage>
</organism>
<dbReference type="Proteomes" id="UP001316803">
    <property type="component" value="Unassembled WGS sequence"/>
</dbReference>
<gene>
    <name evidence="2" type="ORF">OHC33_000072</name>
</gene>
<feature type="compositionally biased region" description="Low complexity" evidence="1">
    <location>
        <begin position="85"/>
        <end position="111"/>
    </location>
</feature>
<evidence type="ECO:0008006" key="4">
    <source>
        <dbReference type="Google" id="ProtNLM"/>
    </source>
</evidence>
<proteinExistence type="predicted"/>
<feature type="compositionally biased region" description="Basic and acidic residues" evidence="1">
    <location>
        <begin position="230"/>
        <end position="245"/>
    </location>
</feature>
<feature type="region of interest" description="Disordered" evidence="1">
    <location>
        <begin position="215"/>
        <end position="275"/>
    </location>
</feature>
<protein>
    <recommendedName>
        <fullName evidence="4">Glycine zipper 2TM domain-containing protein</fullName>
    </recommendedName>
</protein>
<evidence type="ECO:0000256" key="1">
    <source>
        <dbReference type="SAM" id="MobiDB-lite"/>
    </source>
</evidence>
<reference evidence="2 3" key="1">
    <citation type="submission" date="2022-12" db="EMBL/GenBank/DDBJ databases">
        <title>Genomic features and morphological characterization of a novel Knufia sp. strain isolated from spacecraft assembly facility.</title>
        <authorList>
            <person name="Teixeira M."/>
            <person name="Chander A.M."/>
            <person name="Stajich J.E."/>
            <person name="Venkateswaran K."/>
        </authorList>
    </citation>
    <scope>NUCLEOTIDE SEQUENCE [LARGE SCALE GENOMIC DNA]</scope>
    <source>
        <strain evidence="2 3">FJI-L2-BK-P2</strain>
    </source>
</reference>
<comment type="caution">
    <text evidence="2">The sequence shown here is derived from an EMBL/GenBank/DDBJ whole genome shotgun (WGS) entry which is preliminary data.</text>
</comment>
<feature type="region of interest" description="Disordered" evidence="1">
    <location>
        <begin position="1"/>
        <end position="195"/>
    </location>
</feature>
<evidence type="ECO:0000313" key="3">
    <source>
        <dbReference type="Proteomes" id="UP001316803"/>
    </source>
</evidence>
<feature type="compositionally biased region" description="Basic residues" evidence="1">
    <location>
        <begin position="158"/>
        <end position="168"/>
    </location>
</feature>
<name>A0AAN8EX99_9EURO</name>
<dbReference type="EMBL" id="JAKLMC020000001">
    <property type="protein sequence ID" value="KAK5958230.1"/>
    <property type="molecule type" value="Genomic_DNA"/>
</dbReference>
<dbReference type="AlphaFoldDB" id="A0AAN8EX99"/>
<feature type="compositionally biased region" description="Polar residues" evidence="1">
    <location>
        <begin position="18"/>
        <end position="45"/>
    </location>
</feature>